<gene>
    <name evidence="1" type="ORF">H0235_009163</name>
</gene>
<reference evidence="1" key="1">
    <citation type="journal article" date="2020" name="G3 (Bethesda)">
        <title>High-Quality Assemblies for Three Invasive Social Wasps from the &lt;i&gt;Vespula&lt;/i&gt; Genus.</title>
        <authorList>
            <person name="Harrop T.W.R."/>
            <person name="Guhlin J."/>
            <person name="McLaughlin G.M."/>
            <person name="Permina E."/>
            <person name="Stockwell P."/>
            <person name="Gilligan J."/>
            <person name="Le Lec M.F."/>
            <person name="Gruber M.A.M."/>
            <person name="Quinn O."/>
            <person name="Lovegrove M."/>
            <person name="Duncan E.J."/>
            <person name="Remnant E.J."/>
            <person name="Van Eeckhoven J."/>
            <person name="Graham B."/>
            <person name="Knapp R.A."/>
            <person name="Langford K.W."/>
            <person name="Kronenberg Z."/>
            <person name="Press M.O."/>
            <person name="Eacker S.M."/>
            <person name="Wilson-Rankin E.E."/>
            <person name="Purcell J."/>
            <person name="Lester P.J."/>
            <person name="Dearden P.K."/>
        </authorList>
    </citation>
    <scope>NUCLEOTIDE SEQUENCE</scope>
    <source>
        <strain evidence="1">Volc-1</strain>
    </source>
</reference>
<evidence type="ECO:0000313" key="1">
    <source>
        <dbReference type="EMBL" id="KAF7423880.1"/>
    </source>
</evidence>
<proteinExistence type="predicted"/>
<comment type="caution">
    <text evidence="1">The sequence shown here is derived from an EMBL/GenBank/DDBJ whole genome shotgun (WGS) entry which is preliminary data.</text>
</comment>
<sequence length="203" mass="23259">MRVSSAPHHRSRITAFIDDKRFIEYQLIERFDKKRCRSDANDRLPASPAKTICNPTNRAQRLRDLSGSLAVRDINCFWLEPFTDRGPRAAAEEFRSPVKARSSTAITLYVSIPEEALCRIPSLYGGNLQESVKRQLTRALRKYVYHEEARFHVPRVSCKNRVHLVATIGNTRSCEHKPTSRKSGAWYTAAVAWKDGIKDRSRS</sequence>
<name>A0A834P162_VESPE</name>
<keyword evidence="2" id="KW-1185">Reference proteome</keyword>
<dbReference type="AlphaFoldDB" id="A0A834P162"/>
<dbReference type="EMBL" id="JACSDY010000007">
    <property type="protein sequence ID" value="KAF7423880.1"/>
    <property type="molecule type" value="Genomic_DNA"/>
</dbReference>
<evidence type="ECO:0000313" key="2">
    <source>
        <dbReference type="Proteomes" id="UP000600918"/>
    </source>
</evidence>
<dbReference type="Proteomes" id="UP000600918">
    <property type="component" value="Unassembled WGS sequence"/>
</dbReference>
<organism evidence="1 2">
    <name type="scientific">Vespula pensylvanica</name>
    <name type="common">Western yellow jacket</name>
    <name type="synonym">Wasp</name>
    <dbReference type="NCBI Taxonomy" id="30213"/>
    <lineage>
        <taxon>Eukaryota</taxon>
        <taxon>Metazoa</taxon>
        <taxon>Ecdysozoa</taxon>
        <taxon>Arthropoda</taxon>
        <taxon>Hexapoda</taxon>
        <taxon>Insecta</taxon>
        <taxon>Pterygota</taxon>
        <taxon>Neoptera</taxon>
        <taxon>Endopterygota</taxon>
        <taxon>Hymenoptera</taxon>
        <taxon>Apocrita</taxon>
        <taxon>Aculeata</taxon>
        <taxon>Vespoidea</taxon>
        <taxon>Vespidae</taxon>
        <taxon>Vespinae</taxon>
        <taxon>Vespula</taxon>
    </lineage>
</organism>
<accession>A0A834P162</accession>
<protein>
    <submittedName>
        <fullName evidence="1">Uncharacterized protein</fullName>
    </submittedName>
</protein>